<keyword evidence="9" id="KW-1185">Reference proteome</keyword>
<evidence type="ECO:0000256" key="3">
    <source>
        <dbReference type="ARBA" id="ARBA00022525"/>
    </source>
</evidence>
<dbReference type="GO" id="GO:0001664">
    <property type="term" value="F:G protein-coupled receptor binding"/>
    <property type="evidence" value="ECO:0007669"/>
    <property type="project" value="InterPro"/>
</dbReference>
<proteinExistence type="inferred from homology"/>
<keyword evidence="4" id="KW-0165">Cleavage on pair of basic residues</keyword>
<dbReference type="GO" id="GO:0007631">
    <property type="term" value="P:feeding behavior"/>
    <property type="evidence" value="ECO:0007669"/>
    <property type="project" value="TreeGrafter"/>
</dbReference>
<evidence type="ECO:0000256" key="1">
    <source>
        <dbReference type="ARBA" id="ARBA00004613"/>
    </source>
</evidence>
<evidence type="ECO:0000313" key="9">
    <source>
        <dbReference type="Proteomes" id="UP000589485"/>
    </source>
</evidence>
<accession>A0A7K7SHS9</accession>
<organism evidence="8 9">
    <name type="scientific">Sapayoa aenigma</name>
    <name type="common">broad-billed sapayoa</name>
    <dbReference type="NCBI Taxonomy" id="239371"/>
    <lineage>
        <taxon>Eukaryota</taxon>
        <taxon>Metazoa</taxon>
        <taxon>Chordata</taxon>
        <taxon>Craniata</taxon>
        <taxon>Vertebrata</taxon>
        <taxon>Euteleostomi</taxon>
        <taxon>Archelosauria</taxon>
        <taxon>Archosauria</taxon>
        <taxon>Dinosauria</taxon>
        <taxon>Saurischia</taxon>
        <taxon>Theropoda</taxon>
        <taxon>Coelurosauria</taxon>
        <taxon>Aves</taxon>
        <taxon>Neognathae</taxon>
        <taxon>Neoaves</taxon>
        <taxon>Telluraves</taxon>
        <taxon>Australaves</taxon>
        <taxon>Passeriformes</taxon>
        <taxon>Tyrannidae</taxon>
        <taxon>Sapayoa</taxon>
    </lineage>
</organism>
<comment type="caution">
    <text evidence="8">The sequence shown here is derived from an EMBL/GenBank/DDBJ whole genome shotgun (WGS) entry which is preliminary data.</text>
</comment>
<dbReference type="GO" id="GO:0005576">
    <property type="term" value="C:extracellular region"/>
    <property type="evidence" value="ECO:0007669"/>
    <property type="project" value="UniProtKB-SubCell"/>
</dbReference>
<reference evidence="8 9" key="1">
    <citation type="submission" date="2019-09" db="EMBL/GenBank/DDBJ databases">
        <title>Bird 10,000 Genomes (B10K) Project - Family phase.</title>
        <authorList>
            <person name="Zhang G."/>
        </authorList>
    </citation>
    <scope>NUCLEOTIDE SEQUENCE [LARGE SCALE GENOMIC DNA]</scope>
    <source>
        <strain evidence="8">B10K-DU-030-41</strain>
        <tissue evidence="8">Muscle</tissue>
    </source>
</reference>
<keyword evidence="3" id="KW-0964">Secreted</keyword>
<dbReference type="PANTHER" id="PTHR28553">
    <property type="entry name" value="NEUROPEPTIDE B"/>
    <property type="match status" value="1"/>
</dbReference>
<dbReference type="PRINTS" id="PR01889">
    <property type="entry name" value="PPNRPEPTIDEB"/>
</dbReference>
<dbReference type="Pfam" id="PF15180">
    <property type="entry name" value="NPBW"/>
    <property type="match status" value="1"/>
</dbReference>
<evidence type="ECO:0000256" key="5">
    <source>
        <dbReference type="ARBA" id="ARBA00022729"/>
    </source>
</evidence>
<evidence type="ECO:0000256" key="6">
    <source>
        <dbReference type="SAM" id="MobiDB-lite"/>
    </source>
</evidence>
<gene>
    <name evidence="8" type="primary">Npb</name>
    <name evidence="8" type="ORF">SAPAEN_R03057</name>
</gene>
<feature type="region of interest" description="Disordered" evidence="6">
    <location>
        <begin position="40"/>
        <end position="71"/>
    </location>
</feature>
<dbReference type="GO" id="GO:0007186">
    <property type="term" value="P:G protein-coupled receptor signaling pathway"/>
    <property type="evidence" value="ECO:0007669"/>
    <property type="project" value="TreeGrafter"/>
</dbReference>
<evidence type="ECO:0000313" key="8">
    <source>
        <dbReference type="EMBL" id="NXA04140.1"/>
    </source>
</evidence>
<feature type="chain" id="PRO_5029740891" evidence="7">
    <location>
        <begin position="23"/>
        <end position="123"/>
    </location>
</feature>
<dbReference type="InterPro" id="IPR013298">
    <property type="entry name" value="Neuropept_B_pre"/>
</dbReference>
<protein>
    <submittedName>
        <fullName evidence="8">NPB protein</fullName>
    </submittedName>
</protein>
<dbReference type="Proteomes" id="UP000589485">
    <property type="component" value="Unassembled WGS sequence"/>
</dbReference>
<dbReference type="PRINTS" id="PR01888">
    <property type="entry name" value="NROPEPTIDEBW"/>
</dbReference>
<evidence type="ECO:0000256" key="7">
    <source>
        <dbReference type="SAM" id="SignalP"/>
    </source>
</evidence>
<dbReference type="InterPro" id="IPR013297">
    <property type="entry name" value="Neuropept_BW_pre"/>
</dbReference>
<dbReference type="OrthoDB" id="9942334at2759"/>
<sequence>MRAARCLVLALALLVLCRPAEPWYRQAARPRHYSVGRASGLLSSLRHPPHSRRSDTGGSAEPSRAVLLPGSARPPAQLHTAVLCVTDVAPEPRSCHVVPGAPGSLQCKADVTLSLDPVECAVA</sequence>
<comment type="subcellular location">
    <subcellularLocation>
        <location evidence="1">Secreted</location>
    </subcellularLocation>
</comment>
<evidence type="ECO:0000256" key="2">
    <source>
        <dbReference type="ARBA" id="ARBA00005292"/>
    </source>
</evidence>
<dbReference type="EMBL" id="VZSY01000016">
    <property type="protein sequence ID" value="NXA04140.1"/>
    <property type="molecule type" value="Genomic_DNA"/>
</dbReference>
<dbReference type="PANTHER" id="PTHR28553:SF1">
    <property type="entry name" value="NEUROPEPTIDE B"/>
    <property type="match status" value="1"/>
</dbReference>
<name>A0A7K7SHS9_9TYRA</name>
<dbReference type="AlphaFoldDB" id="A0A7K7SHS9"/>
<feature type="non-terminal residue" evidence="8">
    <location>
        <position position="1"/>
    </location>
</feature>
<feature type="signal peptide" evidence="7">
    <location>
        <begin position="1"/>
        <end position="22"/>
    </location>
</feature>
<comment type="similarity">
    <text evidence="2">Belongs to the neuropeptide B/W family.</text>
</comment>
<feature type="non-terminal residue" evidence="8">
    <location>
        <position position="123"/>
    </location>
</feature>
<keyword evidence="5 7" id="KW-0732">Signal</keyword>
<evidence type="ECO:0000256" key="4">
    <source>
        <dbReference type="ARBA" id="ARBA00022685"/>
    </source>
</evidence>